<dbReference type="SUPFAM" id="SSF52047">
    <property type="entry name" value="RNI-like"/>
    <property type="match status" value="1"/>
</dbReference>
<dbReference type="PANTHER" id="PTHR12684:SF2">
    <property type="entry name" value="TRNA 2'-PHOSPHOTRANSFERASE 1"/>
    <property type="match status" value="1"/>
</dbReference>
<dbReference type="Gene3D" id="1.10.10.970">
    <property type="entry name" value="RNA 2'-phosphotransferase, Tpt1/KptA family, N-terminal domain"/>
    <property type="match status" value="1"/>
</dbReference>
<accession>A0A9Q1HFL5</accession>
<dbReference type="OrthoDB" id="419694at2759"/>
<keyword evidence="5" id="KW-1185">Reference proteome</keyword>
<proteinExistence type="predicted"/>
<evidence type="ECO:0000256" key="2">
    <source>
        <dbReference type="ARBA" id="ARBA00012007"/>
    </source>
</evidence>
<dbReference type="GO" id="GO:0000215">
    <property type="term" value="F:tRNA 2'-phosphotransferase activity"/>
    <property type="evidence" value="ECO:0007669"/>
    <property type="project" value="UniProtKB-EC"/>
</dbReference>
<dbReference type="PANTHER" id="PTHR12684">
    <property type="entry name" value="PUTATIVE PHOSPHOTRANSFERASE"/>
    <property type="match status" value="1"/>
</dbReference>
<evidence type="ECO:0000313" key="4">
    <source>
        <dbReference type="EMBL" id="KAJ8043276.1"/>
    </source>
</evidence>
<dbReference type="InterPro" id="IPR042080">
    <property type="entry name" value="RNA_2'-PTrans_N"/>
</dbReference>
<dbReference type="InterPro" id="IPR002745">
    <property type="entry name" value="Ptrans_KptA/Tpt1"/>
</dbReference>
<organism evidence="4 5">
    <name type="scientific">Holothuria leucospilota</name>
    <name type="common">Black long sea cucumber</name>
    <name type="synonym">Mertensiothuria leucospilota</name>
    <dbReference type="NCBI Taxonomy" id="206669"/>
    <lineage>
        <taxon>Eukaryota</taxon>
        <taxon>Metazoa</taxon>
        <taxon>Echinodermata</taxon>
        <taxon>Eleutherozoa</taxon>
        <taxon>Echinozoa</taxon>
        <taxon>Holothuroidea</taxon>
        <taxon>Aspidochirotacea</taxon>
        <taxon>Aspidochirotida</taxon>
        <taxon>Holothuriidae</taxon>
        <taxon>Holothuria</taxon>
    </lineage>
</organism>
<evidence type="ECO:0000256" key="3">
    <source>
        <dbReference type="ARBA" id="ARBA00047949"/>
    </source>
</evidence>
<comment type="caution">
    <text evidence="4">The sequence shown here is derived from an EMBL/GenBank/DDBJ whole genome shotgun (WGS) entry which is preliminary data.</text>
</comment>
<name>A0A9Q1HFL5_HOLLE</name>
<evidence type="ECO:0000313" key="5">
    <source>
        <dbReference type="Proteomes" id="UP001152320"/>
    </source>
</evidence>
<dbReference type="EC" id="2.7.1.160" evidence="2"/>
<protein>
    <recommendedName>
        <fullName evidence="2">2'-phosphotransferase</fullName>
        <ecNumber evidence="2">2.7.1.160</ecNumber>
    </recommendedName>
</protein>
<evidence type="ECO:0000256" key="1">
    <source>
        <dbReference type="ARBA" id="ARBA00003343"/>
    </source>
</evidence>
<dbReference type="EMBL" id="JAIZAY010000004">
    <property type="protein sequence ID" value="KAJ8043276.1"/>
    <property type="molecule type" value="Genomic_DNA"/>
</dbReference>
<dbReference type="InterPro" id="IPR032675">
    <property type="entry name" value="LRR_dom_sf"/>
</dbReference>
<dbReference type="Proteomes" id="UP001152320">
    <property type="component" value="Chromosome 4"/>
</dbReference>
<dbReference type="Gene3D" id="3.80.10.10">
    <property type="entry name" value="Ribonuclease Inhibitor"/>
    <property type="match status" value="1"/>
</dbReference>
<comment type="catalytic activity">
    <reaction evidence="3">
        <text>2'-phospho-[ligated tRNA] + NAD(+) = mature tRNA + ADP-alpha-D-ribose 1'',2''-cyclic phosphate + nicotinamide</text>
        <dbReference type="Rhea" id="RHEA:23324"/>
        <dbReference type="Rhea" id="RHEA-COMP:11106"/>
        <dbReference type="Rhea" id="RHEA-COMP:11107"/>
        <dbReference type="ChEBI" id="CHEBI:17154"/>
        <dbReference type="ChEBI" id="CHEBI:57540"/>
        <dbReference type="ChEBI" id="CHEBI:76596"/>
        <dbReference type="ChEBI" id="CHEBI:82883"/>
        <dbReference type="ChEBI" id="CHEBI:85027"/>
        <dbReference type="EC" id="2.7.1.160"/>
    </reaction>
</comment>
<sequence length="314" mass="35798">MADLKVSICSTQQGVGDLQGKAAAQNQKLGKRLAYLLRYGAKKEGLSVSEKGFVSLTELMTHDLMKDYSSDAVLCEVNNSVSCSGRKRFELKIEGKEIFVRATYKRKFEMNPFHEGTHVYRLREVCLRHICKNIELYSLEEFPDEYLVREIIHKMKRDQRLSNKALENLVGPGLELLDLEGAFITEKTLNIIKRQGFNLKNLTLRGSGYLITDHNFVPLMKKLSLLETLDISGCSHLTSISFSCLPGKLLHIRRLLMSNVPHLSETDVIMCLEQCQNLKYMQIFGNKQLEEHSTLQRILKVAKNQGVYVATVNR</sequence>
<dbReference type="Pfam" id="PF01885">
    <property type="entry name" value="PTS_2-RNA"/>
    <property type="match status" value="1"/>
</dbReference>
<dbReference type="AlphaFoldDB" id="A0A9Q1HFL5"/>
<comment type="function">
    <text evidence="1">Catalyzes the last step of tRNA splicing, the transfer of the splice junction 2'-phosphate from ligated tRNA to NAD to produce ADP-ribose 1''-2'' cyclic phosphate.</text>
</comment>
<reference evidence="4" key="1">
    <citation type="submission" date="2021-10" db="EMBL/GenBank/DDBJ databases">
        <title>Tropical sea cucumber genome reveals ecological adaptation and Cuvierian tubules defense mechanism.</title>
        <authorList>
            <person name="Chen T."/>
        </authorList>
    </citation>
    <scope>NUCLEOTIDE SEQUENCE</scope>
    <source>
        <strain evidence="4">Nanhai2018</strain>
        <tissue evidence="4">Muscle</tissue>
    </source>
</reference>
<dbReference type="GO" id="GO:0006388">
    <property type="term" value="P:tRNA splicing, via endonucleolytic cleavage and ligation"/>
    <property type="evidence" value="ECO:0007669"/>
    <property type="project" value="TreeGrafter"/>
</dbReference>
<gene>
    <name evidence="4" type="ORF">HOLleu_10300</name>
</gene>
<dbReference type="SUPFAM" id="SSF56399">
    <property type="entry name" value="ADP-ribosylation"/>
    <property type="match status" value="1"/>
</dbReference>